<reference evidence="1" key="1">
    <citation type="submission" date="2018-05" db="EMBL/GenBank/DDBJ databases">
        <authorList>
            <person name="Lanie J.A."/>
            <person name="Ng W.-L."/>
            <person name="Kazmierczak K.M."/>
            <person name="Andrzejewski T.M."/>
            <person name="Davidsen T.M."/>
            <person name="Wayne K.J."/>
            <person name="Tettelin H."/>
            <person name="Glass J.I."/>
            <person name="Rusch D."/>
            <person name="Podicherti R."/>
            <person name="Tsui H.-C.T."/>
            <person name="Winkler M.E."/>
        </authorList>
    </citation>
    <scope>NUCLEOTIDE SEQUENCE</scope>
</reference>
<protein>
    <submittedName>
        <fullName evidence="1">Uncharacterized protein</fullName>
    </submittedName>
</protein>
<dbReference type="EMBL" id="UINC01145563">
    <property type="protein sequence ID" value="SVD35770.1"/>
    <property type="molecule type" value="Genomic_DNA"/>
</dbReference>
<name>A0A382UNI5_9ZZZZ</name>
<organism evidence="1">
    <name type="scientific">marine metagenome</name>
    <dbReference type="NCBI Taxonomy" id="408172"/>
    <lineage>
        <taxon>unclassified sequences</taxon>
        <taxon>metagenomes</taxon>
        <taxon>ecological metagenomes</taxon>
    </lineage>
</organism>
<sequence length="90" mass="9743">MEREKEMIDYIAAHNGGIKMFADGTNLKGWGKTAEAIAYTCKTAGLAHTVMGASSMDFSSEYGFEKDGDALLLWDDAIAIYNWEVNGVAG</sequence>
<gene>
    <name evidence="1" type="ORF">METZ01_LOCUS388624</name>
</gene>
<proteinExistence type="predicted"/>
<accession>A0A382UNI5</accession>
<evidence type="ECO:0000313" key="1">
    <source>
        <dbReference type="EMBL" id="SVD35770.1"/>
    </source>
</evidence>
<dbReference type="AlphaFoldDB" id="A0A382UNI5"/>